<gene>
    <name evidence="1" type="ORF">B0G62_112112</name>
</gene>
<dbReference type="Proteomes" id="UP000237381">
    <property type="component" value="Unassembled WGS sequence"/>
</dbReference>
<name>A0A2S4M335_9BURK</name>
<comment type="caution">
    <text evidence="1">The sequence shown here is derived from an EMBL/GenBank/DDBJ whole genome shotgun (WGS) entry which is preliminary data.</text>
</comment>
<proteinExistence type="predicted"/>
<sequence>MIHFSKNRWFDDTLGVAVLLEVGDLVFIRVRARPFLEVSAATGCWSNHVGIVVDMAGTEPLIAESTFPVSRYTTLGRFVRRSEAGRFAVYRLVGGGLEAQHADIRRAARRRIGVLYDTGFNLRSSRQFCSRFVREVLAEAVGVEIGCVQTFDELYARQPHAGLTFWRLWFFGRIPWGRETVTPVSLLKSGLVRAVVEVG</sequence>
<dbReference type="Gene3D" id="3.90.1720.10">
    <property type="entry name" value="endopeptidase domain like (from Nostoc punctiforme)"/>
    <property type="match status" value="1"/>
</dbReference>
<dbReference type="SUPFAM" id="SSF54001">
    <property type="entry name" value="Cysteine proteinases"/>
    <property type="match status" value="1"/>
</dbReference>
<organism evidence="1 2">
    <name type="scientific">Paraburkholderia eburnea</name>
    <dbReference type="NCBI Taxonomy" id="1189126"/>
    <lineage>
        <taxon>Bacteria</taxon>
        <taxon>Pseudomonadati</taxon>
        <taxon>Pseudomonadota</taxon>
        <taxon>Betaproteobacteria</taxon>
        <taxon>Burkholderiales</taxon>
        <taxon>Burkholderiaceae</taxon>
        <taxon>Paraburkholderia</taxon>
    </lineage>
</organism>
<protein>
    <submittedName>
        <fullName evidence="1">Permuted papain-like amidase YaeF/Yiix C92 family enzyme</fullName>
    </submittedName>
</protein>
<dbReference type="EMBL" id="PQGA01000012">
    <property type="protein sequence ID" value="POR49128.1"/>
    <property type="molecule type" value="Genomic_DNA"/>
</dbReference>
<dbReference type="AlphaFoldDB" id="A0A2S4M335"/>
<evidence type="ECO:0000313" key="1">
    <source>
        <dbReference type="EMBL" id="POR49128.1"/>
    </source>
</evidence>
<dbReference type="InterPro" id="IPR024453">
    <property type="entry name" value="Peptidase_C92"/>
</dbReference>
<dbReference type="OrthoDB" id="6117294at2"/>
<evidence type="ECO:0000313" key="2">
    <source>
        <dbReference type="Proteomes" id="UP000237381"/>
    </source>
</evidence>
<dbReference type="InterPro" id="IPR038765">
    <property type="entry name" value="Papain-like_cys_pep_sf"/>
</dbReference>
<accession>A0A2S4M335</accession>
<dbReference type="Pfam" id="PF05708">
    <property type="entry name" value="Peptidase_C92"/>
    <property type="match status" value="1"/>
</dbReference>
<reference evidence="1 2" key="1">
    <citation type="submission" date="2018-01" db="EMBL/GenBank/DDBJ databases">
        <title>Genomic Encyclopedia of Type Strains, Phase III (KMG-III): the genomes of soil and plant-associated and newly described type strains.</title>
        <authorList>
            <person name="Whitman W."/>
        </authorList>
    </citation>
    <scope>NUCLEOTIDE SEQUENCE [LARGE SCALE GENOMIC DNA]</scope>
    <source>
        <strain evidence="1 2">JCM 18070</strain>
    </source>
</reference>
<keyword evidence="2" id="KW-1185">Reference proteome</keyword>
<dbReference type="NCBIfam" id="NF008547">
    <property type="entry name" value="PRK11470.1"/>
    <property type="match status" value="1"/>
</dbReference>